<evidence type="ECO:0000313" key="1">
    <source>
        <dbReference type="EMBL" id="MFC6823474.1"/>
    </source>
</evidence>
<comment type="caution">
    <text evidence="1">The sequence shown here is derived from an EMBL/GenBank/DDBJ whole genome shotgun (WGS) entry which is preliminary data.</text>
</comment>
<keyword evidence="2" id="KW-1185">Reference proteome</keyword>
<gene>
    <name evidence="1" type="ORF">ACFQEV_00420</name>
</gene>
<organism evidence="1 2">
    <name type="scientific">Halopelagius fulvigenes</name>
    <dbReference type="NCBI Taxonomy" id="1198324"/>
    <lineage>
        <taxon>Archaea</taxon>
        <taxon>Methanobacteriati</taxon>
        <taxon>Methanobacteriota</taxon>
        <taxon>Stenosarchaea group</taxon>
        <taxon>Halobacteria</taxon>
        <taxon>Halobacteriales</taxon>
        <taxon>Haloferacaceae</taxon>
    </lineage>
</organism>
<reference evidence="1 2" key="1">
    <citation type="journal article" date="2019" name="Int. J. Syst. Evol. Microbiol.">
        <title>The Global Catalogue of Microorganisms (GCM) 10K type strain sequencing project: providing services to taxonomists for standard genome sequencing and annotation.</title>
        <authorList>
            <consortium name="The Broad Institute Genomics Platform"/>
            <consortium name="The Broad Institute Genome Sequencing Center for Infectious Disease"/>
            <person name="Wu L."/>
            <person name="Ma J."/>
        </authorList>
    </citation>
    <scope>NUCLEOTIDE SEQUENCE [LARGE SCALE GENOMIC DNA]</scope>
    <source>
        <strain evidence="1 2">YIM 94188</strain>
    </source>
</reference>
<dbReference type="EMBL" id="JBHSXH010000002">
    <property type="protein sequence ID" value="MFC6823474.1"/>
    <property type="molecule type" value="Genomic_DNA"/>
</dbReference>
<name>A0ABD5TXE5_9EURY</name>
<evidence type="ECO:0000313" key="2">
    <source>
        <dbReference type="Proteomes" id="UP001596408"/>
    </source>
</evidence>
<protein>
    <submittedName>
        <fullName evidence="1">Uncharacterized protein</fullName>
    </submittedName>
</protein>
<dbReference type="RefSeq" id="WP_379691907.1">
    <property type="nucleotide sequence ID" value="NZ_JBHSXH010000002.1"/>
</dbReference>
<proteinExistence type="predicted"/>
<dbReference type="Proteomes" id="UP001596408">
    <property type="component" value="Unassembled WGS sequence"/>
</dbReference>
<accession>A0ABD5TXE5</accession>
<dbReference type="AlphaFoldDB" id="A0ABD5TXE5"/>
<sequence length="301" mass="32177">MAASPSPTDSPVPDDGEDDIVILDTAGAETLTFDLSLPADDAFEVALSGRDGVNQFRVEVTHDGTPLHAATVGGSFFSEGPHRQRFVTTAARLISGIAEVAETEAATALLAALGNVQNRIVAGELHVLDDHARKVVSRTADVTYTPNGRKWVVTFADTRFNPSTFSYDRTQTTIPAVEWADTTATPGLSNTVTGRTFEGEKALDRWRAVRRVWMSMSDVGEAPPGSIPVTGADLREWGELPQIDVGVEEFEDAVANADVLHDVRSAMGIGRGKTQLLRHAVRALDVADELADVDAEGGNLE</sequence>